<dbReference type="Pfam" id="PF14322">
    <property type="entry name" value="SusD-like_3"/>
    <property type="match status" value="1"/>
</dbReference>
<dbReference type="InterPro" id="IPR011990">
    <property type="entry name" value="TPR-like_helical_dom_sf"/>
</dbReference>
<keyword evidence="5" id="KW-0998">Cell outer membrane</keyword>
<evidence type="ECO:0000256" key="2">
    <source>
        <dbReference type="ARBA" id="ARBA00006275"/>
    </source>
</evidence>
<proteinExistence type="inferred from homology"/>
<evidence type="ECO:0000256" key="5">
    <source>
        <dbReference type="ARBA" id="ARBA00023237"/>
    </source>
</evidence>
<keyword evidence="3" id="KW-0732">Signal</keyword>
<protein>
    <submittedName>
        <fullName evidence="8">RagB/SusD family nutrient uptake outer membrane protein</fullName>
    </submittedName>
</protein>
<feature type="domain" description="RagB/SusD" evidence="6">
    <location>
        <begin position="307"/>
        <end position="466"/>
    </location>
</feature>
<keyword evidence="4" id="KW-0472">Membrane</keyword>
<evidence type="ECO:0000313" key="8">
    <source>
        <dbReference type="EMBL" id="RXF71293.1"/>
    </source>
</evidence>
<dbReference type="AlphaFoldDB" id="A0A4Q0MDU1"/>
<dbReference type="InterPro" id="IPR012944">
    <property type="entry name" value="SusD_RagB_dom"/>
</dbReference>
<dbReference type="CDD" id="cd08977">
    <property type="entry name" value="SusD"/>
    <property type="match status" value="1"/>
</dbReference>
<dbReference type="PROSITE" id="PS51257">
    <property type="entry name" value="PROKAR_LIPOPROTEIN"/>
    <property type="match status" value="1"/>
</dbReference>
<evidence type="ECO:0000256" key="4">
    <source>
        <dbReference type="ARBA" id="ARBA00023136"/>
    </source>
</evidence>
<evidence type="ECO:0000313" key="9">
    <source>
        <dbReference type="Proteomes" id="UP000290848"/>
    </source>
</evidence>
<evidence type="ECO:0000256" key="1">
    <source>
        <dbReference type="ARBA" id="ARBA00004442"/>
    </source>
</evidence>
<evidence type="ECO:0000259" key="7">
    <source>
        <dbReference type="Pfam" id="PF14322"/>
    </source>
</evidence>
<dbReference type="Pfam" id="PF07980">
    <property type="entry name" value="SusD_RagB"/>
    <property type="match status" value="1"/>
</dbReference>
<dbReference type="Gene3D" id="1.25.40.390">
    <property type="match status" value="1"/>
</dbReference>
<evidence type="ECO:0000256" key="3">
    <source>
        <dbReference type="ARBA" id="ARBA00022729"/>
    </source>
</evidence>
<comment type="similarity">
    <text evidence="2">Belongs to the SusD family.</text>
</comment>
<comment type="subcellular location">
    <subcellularLocation>
        <location evidence="1">Cell outer membrane</location>
    </subcellularLocation>
</comment>
<accession>A0A4Q0MDU1</accession>
<name>A0A4Q0MDU1_9SPHI</name>
<dbReference type="SUPFAM" id="SSF48452">
    <property type="entry name" value="TPR-like"/>
    <property type="match status" value="1"/>
</dbReference>
<reference evidence="8 9" key="1">
    <citation type="submission" date="2018-12" db="EMBL/GenBank/DDBJ databases">
        <title>The Draft Genome Sequence of the Soil Bacterium Pedobacter tournemirensis R1.</title>
        <authorList>
            <person name="He J."/>
        </authorList>
    </citation>
    <scope>NUCLEOTIDE SEQUENCE [LARGE SCALE GENOMIC DNA]</scope>
    <source>
        <strain evidence="8 9">R1</strain>
    </source>
</reference>
<organism evidence="8 9">
    <name type="scientific">Arcticibacter tournemirensis</name>
    <dbReference type="NCBI Taxonomy" id="699437"/>
    <lineage>
        <taxon>Bacteria</taxon>
        <taxon>Pseudomonadati</taxon>
        <taxon>Bacteroidota</taxon>
        <taxon>Sphingobacteriia</taxon>
        <taxon>Sphingobacteriales</taxon>
        <taxon>Sphingobacteriaceae</taxon>
        <taxon>Arcticibacter</taxon>
    </lineage>
</organism>
<dbReference type="RefSeq" id="WP_128768538.1">
    <property type="nucleotide sequence ID" value="NZ_RXOC01000003.1"/>
</dbReference>
<dbReference type="EMBL" id="RXOC01000003">
    <property type="protein sequence ID" value="RXF71293.1"/>
    <property type="molecule type" value="Genomic_DNA"/>
</dbReference>
<gene>
    <name evidence="8" type="ORF">EKH83_06275</name>
</gene>
<sequence>MKKTTIYITAGILAIFGFQSCEKDFLQKDPISSALPEQMNTAEGLLQGAYDNLYDEYYTMDFLVNSDVMADNCYAGGDNPGMISIDKYDVISTNSILTRDWDYLYTDIKNCNIVLSFVPEMKDPNLTDERRNEILGEASALRAWHYFNLIRTWKEVPIVTTVPSSVEGMFVSKKPAEEVYAQIISDLEFALPKVKTTGANKGVITKGVVNALLAKVYAQKPNPDWAKVVQYCDAVKALGYDLVPDYASLYQTSGENNVESIWETQNDGVVHQNWITGMVTPWMWGDWKKFAIPTHNLVKAFNDEGDNVRKNASIRYVNTSWNDDYWTQPVPVINKYPDPDGKSNTYRLRYADIVLLKAEALTELNQLSDTENGAQFYVNKVRNRVGLAKTTATTQAALRLAIEKERQLELAFEGHRMYDLIRTNRAVAVMNAQKDGNNNPITYNVTDAKLYFPISQKEVDANPNINK</sequence>
<comment type="caution">
    <text evidence="8">The sequence shown here is derived from an EMBL/GenBank/DDBJ whole genome shotgun (WGS) entry which is preliminary data.</text>
</comment>
<dbReference type="Proteomes" id="UP000290848">
    <property type="component" value="Unassembled WGS sequence"/>
</dbReference>
<feature type="domain" description="SusD-like N-terminal" evidence="7">
    <location>
        <begin position="24"/>
        <end position="217"/>
    </location>
</feature>
<dbReference type="InterPro" id="IPR033985">
    <property type="entry name" value="SusD-like_N"/>
</dbReference>
<evidence type="ECO:0000259" key="6">
    <source>
        <dbReference type="Pfam" id="PF07980"/>
    </source>
</evidence>
<dbReference type="GO" id="GO:0009279">
    <property type="term" value="C:cell outer membrane"/>
    <property type="evidence" value="ECO:0007669"/>
    <property type="project" value="UniProtKB-SubCell"/>
</dbReference>